<dbReference type="SUPFAM" id="SSF53067">
    <property type="entry name" value="Actin-like ATPase domain"/>
    <property type="match status" value="1"/>
</dbReference>
<evidence type="ECO:0000259" key="1">
    <source>
        <dbReference type="Pfam" id="PF01968"/>
    </source>
</evidence>
<dbReference type="InterPro" id="IPR008040">
    <property type="entry name" value="Hydant_A_N"/>
</dbReference>
<evidence type="ECO:0008006" key="4">
    <source>
        <dbReference type="Google" id="ProtNLM"/>
    </source>
</evidence>
<feature type="domain" description="Hydantoinase A/oxoprolinase" evidence="1">
    <location>
        <begin position="124"/>
        <end position="299"/>
    </location>
</feature>
<dbReference type="PANTHER" id="PTHR11365">
    <property type="entry name" value="5-OXOPROLINASE RELATED"/>
    <property type="match status" value="1"/>
</dbReference>
<organism evidence="3">
    <name type="scientific">marine metagenome</name>
    <dbReference type="NCBI Taxonomy" id="408172"/>
    <lineage>
        <taxon>unclassified sequences</taxon>
        <taxon>metagenomes</taxon>
        <taxon>ecological metagenomes</taxon>
    </lineage>
</organism>
<protein>
    <recommendedName>
        <fullName evidence="4">Hydantoinase/oxoprolinase family protein</fullName>
    </recommendedName>
</protein>
<evidence type="ECO:0000313" key="3">
    <source>
        <dbReference type="EMBL" id="SVD24986.1"/>
    </source>
</evidence>
<name>A0A382TSD9_9ZZZZ</name>
<proteinExistence type="predicted"/>
<dbReference type="InterPro" id="IPR002821">
    <property type="entry name" value="Hydantoinase_A"/>
</dbReference>
<dbReference type="AlphaFoldDB" id="A0A382TSD9"/>
<dbReference type="GO" id="GO:0005829">
    <property type="term" value="C:cytosol"/>
    <property type="evidence" value="ECO:0007669"/>
    <property type="project" value="TreeGrafter"/>
</dbReference>
<feature type="non-terminal residue" evidence="3">
    <location>
        <position position="299"/>
    </location>
</feature>
<dbReference type="EMBL" id="UINC01138810">
    <property type="protein sequence ID" value="SVD24986.1"/>
    <property type="molecule type" value="Genomic_DNA"/>
</dbReference>
<dbReference type="Pfam" id="PF05378">
    <property type="entry name" value="Hydant_A_N"/>
    <property type="match status" value="1"/>
</dbReference>
<dbReference type="InterPro" id="IPR043129">
    <property type="entry name" value="ATPase_NBD"/>
</dbReference>
<dbReference type="GO" id="GO:0006749">
    <property type="term" value="P:glutathione metabolic process"/>
    <property type="evidence" value="ECO:0007669"/>
    <property type="project" value="TreeGrafter"/>
</dbReference>
<dbReference type="InterPro" id="IPR045079">
    <property type="entry name" value="Oxoprolinase-like"/>
</dbReference>
<reference evidence="3" key="1">
    <citation type="submission" date="2018-05" db="EMBL/GenBank/DDBJ databases">
        <authorList>
            <person name="Lanie J.A."/>
            <person name="Ng W.-L."/>
            <person name="Kazmierczak K.M."/>
            <person name="Andrzejewski T.M."/>
            <person name="Davidsen T.M."/>
            <person name="Wayne K.J."/>
            <person name="Tettelin H."/>
            <person name="Glass J.I."/>
            <person name="Rusch D."/>
            <person name="Podicherti R."/>
            <person name="Tsui H.-C.T."/>
            <person name="Winkler M.E."/>
        </authorList>
    </citation>
    <scope>NUCLEOTIDE SEQUENCE</scope>
</reference>
<evidence type="ECO:0000259" key="2">
    <source>
        <dbReference type="Pfam" id="PF05378"/>
    </source>
</evidence>
<feature type="non-terminal residue" evidence="3">
    <location>
        <position position="1"/>
    </location>
</feature>
<feature type="domain" description="Hydantoinase/oxoprolinase N-terminal" evidence="2">
    <location>
        <begin position="1"/>
        <end position="103"/>
    </location>
</feature>
<dbReference type="PANTHER" id="PTHR11365:SF23">
    <property type="entry name" value="HYPOTHETICAL 5-OXOPROLINASE (EUROFUNG)-RELATED"/>
    <property type="match status" value="1"/>
</dbReference>
<dbReference type="Pfam" id="PF01968">
    <property type="entry name" value="Hydantoinase_A"/>
    <property type="match status" value="1"/>
</dbReference>
<accession>A0A382TSD9</accession>
<gene>
    <name evidence="3" type="ORF">METZ01_LOCUS377840</name>
</gene>
<sequence>ARTALITTKGFRDVLEIGRQRRPRQYDFQAVKDRLLVPRELRFEVTERVDYAGNVIVPLEDSELTTIIATLKEKKVEAVAVSFLFSFLNGQHEQTVKEILQESCPEMSVFISSEVLPEYREYERTSTVALNAAVSPVVSRYVENLQSRISAEAGISVGLNLMKSSGGLMPSTQVSSRAVETVLSGPAAGAIAIAFFGGMAGYENLIGFDIGGTSTDISIVTGGKPRVTSEGRIGGYPFALPIIDINTIGAGGGSLAYLDVAGGLHVGPESAGAAPGPICYDAGGKTPTITDANLCMGRL</sequence>
<dbReference type="GO" id="GO:0017168">
    <property type="term" value="F:5-oxoprolinase (ATP-hydrolyzing) activity"/>
    <property type="evidence" value="ECO:0007669"/>
    <property type="project" value="TreeGrafter"/>
</dbReference>